<keyword evidence="2" id="KW-1185">Reference proteome</keyword>
<dbReference type="InterPro" id="IPR007169">
    <property type="entry name" value="RemA-like"/>
</dbReference>
<dbReference type="NCBIfam" id="NF046065">
    <property type="entry name" value="MtxRegRemB"/>
    <property type="match status" value="1"/>
</dbReference>
<sequence length="89" mass="9956">MYLHLGQDTVVRTDEIVGIFDLDTSTVSKRTREFLTKAEKAGRVVNVSMELPKSFVLCAKKGKGELYISQISSATLLKRTGFMEEISLK</sequence>
<dbReference type="EMBL" id="JBBMFD010000003">
    <property type="protein sequence ID" value="MEQ2439852.1"/>
    <property type="molecule type" value="Genomic_DNA"/>
</dbReference>
<protein>
    <submittedName>
        <fullName evidence="1">Extracellular matrix/biofilm biosynthesis regulator RemA family protein</fullName>
    </submittedName>
</protein>
<comment type="caution">
    <text evidence="1">The sequence shown here is derived from an EMBL/GenBank/DDBJ whole genome shotgun (WGS) entry which is preliminary data.</text>
</comment>
<evidence type="ECO:0000313" key="1">
    <source>
        <dbReference type="EMBL" id="MEQ2439852.1"/>
    </source>
</evidence>
<accession>A0ABV1DXT1</accession>
<reference evidence="1 2" key="1">
    <citation type="submission" date="2024-03" db="EMBL/GenBank/DDBJ databases">
        <title>Human intestinal bacterial collection.</title>
        <authorList>
            <person name="Pauvert C."/>
            <person name="Hitch T.C.A."/>
            <person name="Clavel T."/>
        </authorList>
    </citation>
    <scope>NUCLEOTIDE SEQUENCE [LARGE SCALE GENOMIC DNA]</scope>
    <source>
        <strain evidence="1 2">CLA-JM-H44</strain>
    </source>
</reference>
<dbReference type="RefSeq" id="WP_349218118.1">
    <property type="nucleotide sequence ID" value="NZ_JBBMFD010000003.1"/>
</dbReference>
<dbReference type="Proteomes" id="UP001489509">
    <property type="component" value="Unassembled WGS sequence"/>
</dbReference>
<proteinExistence type="predicted"/>
<dbReference type="Pfam" id="PF04025">
    <property type="entry name" value="RemA-like"/>
    <property type="match status" value="1"/>
</dbReference>
<organism evidence="1 2">
    <name type="scientific">Solibaculum intestinale</name>
    <dbReference type="NCBI Taxonomy" id="3133165"/>
    <lineage>
        <taxon>Bacteria</taxon>
        <taxon>Bacillati</taxon>
        <taxon>Bacillota</taxon>
        <taxon>Clostridia</taxon>
        <taxon>Eubacteriales</taxon>
        <taxon>Oscillospiraceae</taxon>
        <taxon>Solibaculum</taxon>
    </lineage>
</organism>
<evidence type="ECO:0000313" key="2">
    <source>
        <dbReference type="Proteomes" id="UP001489509"/>
    </source>
</evidence>
<gene>
    <name evidence="1" type="ORF">WMO26_03315</name>
</gene>
<name>A0ABV1DXT1_9FIRM</name>